<gene>
    <name evidence="18 19" type="primary">LOC103057844</name>
</gene>
<dbReference type="PRINTS" id="PR01407">
    <property type="entry name" value="BUTYPHLNCDUF"/>
</dbReference>
<dbReference type="PANTHER" id="PTHR24100:SF130">
    <property type="entry name" value="BUTYROPHILIN-LIKE PROTEIN 9"/>
    <property type="match status" value="1"/>
</dbReference>
<evidence type="ECO:0000256" key="8">
    <source>
        <dbReference type="ARBA" id="ARBA00023157"/>
    </source>
</evidence>
<dbReference type="SMART" id="SM00449">
    <property type="entry name" value="SPRY"/>
    <property type="match status" value="1"/>
</dbReference>
<evidence type="ECO:0000256" key="14">
    <source>
        <dbReference type="SAM" id="SignalP"/>
    </source>
</evidence>
<dbReference type="InterPro" id="IPR007110">
    <property type="entry name" value="Ig-like_dom"/>
</dbReference>
<dbReference type="GO" id="GO:0009897">
    <property type="term" value="C:external side of plasma membrane"/>
    <property type="evidence" value="ECO:0007669"/>
    <property type="project" value="TreeGrafter"/>
</dbReference>
<dbReference type="Pfam" id="PF00622">
    <property type="entry name" value="SPRY"/>
    <property type="match status" value="1"/>
</dbReference>
<keyword evidence="17" id="KW-1185">Reference proteome</keyword>
<dbReference type="InterPro" id="IPR013320">
    <property type="entry name" value="ConA-like_dom_sf"/>
</dbReference>
<dbReference type="OMA" id="LEQXENS"/>
<dbReference type="Gene3D" id="2.60.120.920">
    <property type="match status" value="1"/>
</dbReference>
<dbReference type="InterPro" id="IPR013106">
    <property type="entry name" value="Ig_V-set"/>
</dbReference>
<dbReference type="FunFam" id="2.60.40.10:FF:000142">
    <property type="entry name" value="V-set domain-containing T-cell activation inhibitor 1"/>
    <property type="match status" value="1"/>
</dbReference>
<evidence type="ECO:0000256" key="6">
    <source>
        <dbReference type="ARBA" id="ARBA00022989"/>
    </source>
</evidence>
<dbReference type="GO" id="GO:0001817">
    <property type="term" value="P:regulation of cytokine production"/>
    <property type="evidence" value="ECO:0007669"/>
    <property type="project" value="TreeGrafter"/>
</dbReference>
<organism evidence="17 19">
    <name type="scientific">Python bivittatus</name>
    <name type="common">Burmese python</name>
    <name type="synonym">Python molurus bivittatus</name>
    <dbReference type="NCBI Taxonomy" id="176946"/>
    <lineage>
        <taxon>Eukaryota</taxon>
        <taxon>Metazoa</taxon>
        <taxon>Chordata</taxon>
        <taxon>Craniata</taxon>
        <taxon>Vertebrata</taxon>
        <taxon>Euteleostomi</taxon>
        <taxon>Lepidosauria</taxon>
        <taxon>Squamata</taxon>
        <taxon>Bifurcata</taxon>
        <taxon>Unidentata</taxon>
        <taxon>Episquamata</taxon>
        <taxon>Toxicofera</taxon>
        <taxon>Serpentes</taxon>
        <taxon>Henophidia</taxon>
        <taxon>Pythonidae</taxon>
        <taxon>Python</taxon>
    </lineage>
</organism>
<feature type="signal peptide" evidence="14">
    <location>
        <begin position="1"/>
        <end position="21"/>
    </location>
</feature>
<dbReference type="Proteomes" id="UP000695026">
    <property type="component" value="Unplaced"/>
</dbReference>
<dbReference type="SUPFAM" id="SSF49899">
    <property type="entry name" value="Concanavalin A-like lectins/glucanases"/>
    <property type="match status" value="1"/>
</dbReference>
<dbReference type="RefSeq" id="XP_015745261.1">
    <property type="nucleotide sequence ID" value="XM_015889775.2"/>
</dbReference>
<evidence type="ECO:0000256" key="3">
    <source>
        <dbReference type="ARBA" id="ARBA00022692"/>
    </source>
</evidence>
<feature type="domain" description="B30.2/SPRY" evidence="15">
    <location>
        <begin position="309"/>
        <end position="503"/>
    </location>
</feature>
<dbReference type="RefSeq" id="XP_015745262.1">
    <property type="nucleotide sequence ID" value="XM_015889776.2"/>
</dbReference>
<keyword evidence="9" id="KW-0325">Glycoprotein</keyword>
<dbReference type="GO" id="GO:0050863">
    <property type="term" value="P:regulation of T cell activation"/>
    <property type="evidence" value="ECO:0007669"/>
    <property type="project" value="UniProtKB-ARBA"/>
</dbReference>
<sequence length="511" mass="57951">MCSFFSAVCILVLLQISHTAGKYSVRPPNNPVIGYLEKEVILPCLVDTLQPLAKANIKIQWILEKSEKIEVKNYNRNYGETQDRRYEGRTELFPSQINEGNMSLLLRNISLFDQGLYTCKIYLDNWYDKVVVQLVLAANGGDPTITLAAYKGQGIGLTCSSEGWYPRPQALWLDSRGENRTEKSAIANTETIAGIFRVFGSITLEPGVDSTVSCKIINNLVKSERESRILISDVFYPTTSLWTGPFITILVLFSCVTAFVTYKWIQSFREVSKFEKEAKEMKSERDREKNAIEIERMTDKGELSEIRKSSERCSGELALRRAQSHAVAVYLDSDCKHPDITITKDGRAATLNAKSAVGSLVVVGKEGYVAGKHYWEVKVGDWLDWELGVLTQGERDRTRKEMFSVPLGEERWALKSVRGHLFSNQNEEKIEKKQDNPYSYIGLFLDQESGTIYFYRACTCAPLLITTITIQSTEKLYPFLSFGECDLGCVQDALEVIHMKIPLPFQKFFKK</sequence>
<feature type="transmembrane region" description="Helical" evidence="13">
    <location>
        <begin position="242"/>
        <end position="265"/>
    </location>
</feature>
<dbReference type="InterPro" id="IPR043136">
    <property type="entry name" value="B30.2/SPRY_sf"/>
</dbReference>
<evidence type="ECO:0000256" key="5">
    <source>
        <dbReference type="ARBA" id="ARBA00022729"/>
    </source>
</evidence>
<dbReference type="SUPFAM" id="SSF48726">
    <property type="entry name" value="Immunoglobulin"/>
    <property type="match status" value="1"/>
</dbReference>
<keyword evidence="10" id="KW-0393">Immunoglobulin domain</keyword>
<dbReference type="KEGG" id="pbi:103057844"/>
<name>A0A9F3QUM8_PYTBI</name>
<keyword evidence="6 13" id="KW-1133">Transmembrane helix</keyword>
<dbReference type="InterPro" id="IPR003879">
    <property type="entry name" value="Butyrophylin_SPRY"/>
</dbReference>
<evidence type="ECO:0000256" key="11">
    <source>
        <dbReference type="ARBA" id="ARBA00034460"/>
    </source>
</evidence>
<dbReference type="Pfam" id="PF07686">
    <property type="entry name" value="V-set"/>
    <property type="match status" value="1"/>
</dbReference>
<dbReference type="AlphaFoldDB" id="A0A9F3QUM8"/>
<dbReference type="InterPro" id="IPR003877">
    <property type="entry name" value="SPRY_dom"/>
</dbReference>
<dbReference type="Pfam" id="PF22705">
    <property type="entry name" value="C2-set_3"/>
    <property type="match status" value="1"/>
</dbReference>
<evidence type="ECO:0000313" key="18">
    <source>
        <dbReference type="RefSeq" id="XP_015745261.1"/>
    </source>
</evidence>
<evidence type="ECO:0000259" key="16">
    <source>
        <dbReference type="PROSITE" id="PS50835"/>
    </source>
</evidence>
<evidence type="ECO:0000313" key="19">
    <source>
        <dbReference type="RefSeq" id="XP_015745262.1"/>
    </source>
</evidence>
<comment type="similarity">
    <text evidence="12">Belongs to the SKINT family.</text>
</comment>
<dbReference type="InterPro" id="IPR001870">
    <property type="entry name" value="B30.2/SPRY"/>
</dbReference>
<evidence type="ECO:0000256" key="4">
    <source>
        <dbReference type="ARBA" id="ARBA00022699"/>
    </source>
</evidence>
<dbReference type="GO" id="GO:0042110">
    <property type="term" value="P:T cell activation"/>
    <property type="evidence" value="ECO:0007669"/>
    <property type="project" value="UniProtKB-ARBA"/>
</dbReference>
<dbReference type="InterPro" id="IPR036179">
    <property type="entry name" value="Ig-like_dom_sf"/>
</dbReference>
<dbReference type="GeneID" id="103057844"/>
<proteinExistence type="inferred from homology"/>
<dbReference type="OrthoDB" id="8901134at2759"/>
<feature type="chain" id="PRO_5044698261" evidence="14">
    <location>
        <begin position="22"/>
        <end position="511"/>
    </location>
</feature>
<dbReference type="GO" id="GO:0005102">
    <property type="term" value="F:signaling receptor binding"/>
    <property type="evidence" value="ECO:0007669"/>
    <property type="project" value="TreeGrafter"/>
</dbReference>
<keyword evidence="4" id="KW-0528">Neurotoxin</keyword>
<dbReference type="InterPro" id="IPR053896">
    <property type="entry name" value="BTN3A2-like_Ig-C"/>
</dbReference>
<dbReference type="PANTHER" id="PTHR24100">
    <property type="entry name" value="BUTYROPHILIN"/>
    <property type="match status" value="1"/>
</dbReference>
<dbReference type="GO" id="GO:0050852">
    <property type="term" value="P:T cell receptor signaling pathway"/>
    <property type="evidence" value="ECO:0007669"/>
    <property type="project" value="TreeGrafter"/>
</dbReference>
<evidence type="ECO:0000256" key="13">
    <source>
        <dbReference type="SAM" id="Phobius"/>
    </source>
</evidence>
<feature type="domain" description="Ig-like" evidence="16">
    <location>
        <begin position="143"/>
        <end position="232"/>
    </location>
</feature>
<keyword evidence="5 14" id="KW-0732">Signal</keyword>
<evidence type="ECO:0000259" key="15">
    <source>
        <dbReference type="PROSITE" id="PS50188"/>
    </source>
</evidence>
<dbReference type="InterPro" id="IPR013783">
    <property type="entry name" value="Ig-like_fold"/>
</dbReference>
<comment type="similarity">
    <text evidence="2">Belongs to the ohanin/vespryn family.</text>
</comment>
<protein>
    <submittedName>
        <fullName evidence="18 19">CD276 antigen homolog isoform X1</fullName>
    </submittedName>
</protein>
<evidence type="ECO:0000256" key="10">
    <source>
        <dbReference type="ARBA" id="ARBA00023319"/>
    </source>
</evidence>
<feature type="domain" description="Ig-like" evidence="16">
    <location>
        <begin position="40"/>
        <end position="121"/>
    </location>
</feature>
<keyword evidence="7 13" id="KW-0472">Membrane</keyword>
<dbReference type="GO" id="GO:1903037">
    <property type="term" value="P:regulation of leukocyte cell-cell adhesion"/>
    <property type="evidence" value="ECO:0007669"/>
    <property type="project" value="UniProtKB-ARBA"/>
</dbReference>
<dbReference type="InterPro" id="IPR050504">
    <property type="entry name" value="IgSF_BTN/MOG"/>
</dbReference>
<accession>A0A9F3QUM8</accession>
<dbReference type="FunFam" id="2.60.40.10:FF:000088">
    <property type="entry name" value="Butyrophilin subfamily 1 member A1"/>
    <property type="match status" value="1"/>
</dbReference>
<reference evidence="18 19" key="1">
    <citation type="submission" date="2025-04" db="UniProtKB">
        <authorList>
            <consortium name="RefSeq"/>
        </authorList>
    </citation>
    <scope>IDENTIFICATION</scope>
    <source>
        <tissue evidence="18 19">Liver</tissue>
    </source>
</reference>
<comment type="subcellular location">
    <subcellularLocation>
        <location evidence="1">Membrane</location>
        <topology evidence="1">Single-pass type I membrane protein</topology>
    </subcellularLocation>
</comment>
<keyword evidence="8" id="KW-1015">Disulfide bond</keyword>
<evidence type="ECO:0000256" key="12">
    <source>
        <dbReference type="ARBA" id="ARBA00038221"/>
    </source>
</evidence>
<evidence type="ECO:0000313" key="17">
    <source>
        <dbReference type="Proteomes" id="UP000695026"/>
    </source>
</evidence>
<evidence type="ECO:0000256" key="7">
    <source>
        <dbReference type="ARBA" id="ARBA00023136"/>
    </source>
</evidence>
<evidence type="ECO:0000256" key="2">
    <source>
        <dbReference type="ARBA" id="ARBA00009651"/>
    </source>
</evidence>
<dbReference type="PROSITE" id="PS50188">
    <property type="entry name" value="B302_SPRY"/>
    <property type="match status" value="1"/>
</dbReference>
<evidence type="ECO:0000256" key="9">
    <source>
        <dbReference type="ARBA" id="ARBA00023180"/>
    </source>
</evidence>
<keyword evidence="4" id="KW-0800">Toxin</keyword>
<comment type="function">
    <text evidence="11">Neurotoxin that produces dose-dependent hypolocomotion and hyperalgesia in mice. May directly act on the central nervous system, as it is 6500-fold more potent when administered intracerebroventricularly than intraperitoneal.</text>
</comment>
<dbReference type="Gene3D" id="2.60.40.10">
    <property type="entry name" value="Immunoglobulins"/>
    <property type="match status" value="2"/>
</dbReference>
<evidence type="ECO:0000256" key="1">
    <source>
        <dbReference type="ARBA" id="ARBA00004479"/>
    </source>
</evidence>
<dbReference type="PROSITE" id="PS50835">
    <property type="entry name" value="IG_LIKE"/>
    <property type="match status" value="2"/>
</dbReference>
<keyword evidence="3 13" id="KW-0812">Transmembrane</keyword>